<keyword evidence="4" id="KW-1185">Reference proteome</keyword>
<dbReference type="Proteomes" id="UP000582659">
    <property type="component" value="Unassembled WGS sequence"/>
</dbReference>
<dbReference type="WBParaSite" id="BXY_0518000.1">
    <property type="protein sequence ID" value="BXY_0518000.1"/>
    <property type="gene ID" value="BXY_0518000"/>
</dbReference>
<accession>A0A1I7RWR7</accession>
<dbReference type="EMBL" id="CAJFDI010000006">
    <property type="protein sequence ID" value="CAD5233472.1"/>
    <property type="molecule type" value="Genomic_DNA"/>
</dbReference>
<name>A0A1I7RWR7_BURXY</name>
<dbReference type="Proteomes" id="UP000659654">
    <property type="component" value="Unassembled WGS sequence"/>
</dbReference>
<proteinExistence type="predicted"/>
<evidence type="ECO:0000313" key="3">
    <source>
        <dbReference type="Proteomes" id="UP000095284"/>
    </source>
</evidence>
<reference evidence="2" key="2">
    <citation type="submission" date="2020-08" db="EMBL/GenBank/DDBJ databases">
        <authorList>
            <person name="Kikuchi T."/>
        </authorList>
    </citation>
    <scope>NUCLEOTIDE SEQUENCE</scope>
    <source>
        <strain evidence="1">Ka4C1</strain>
    </source>
</reference>
<gene>
    <name evidence="1" type="ORF">BXYJ_LOCUS13563</name>
</gene>
<evidence type="ECO:0000313" key="5">
    <source>
        <dbReference type="WBParaSite" id="BXY_0518000.1"/>
    </source>
</evidence>
<organism evidence="3 5">
    <name type="scientific">Bursaphelenchus xylophilus</name>
    <name type="common">Pinewood nematode worm</name>
    <name type="synonym">Aphelenchoides xylophilus</name>
    <dbReference type="NCBI Taxonomy" id="6326"/>
    <lineage>
        <taxon>Eukaryota</taxon>
        <taxon>Metazoa</taxon>
        <taxon>Ecdysozoa</taxon>
        <taxon>Nematoda</taxon>
        <taxon>Chromadorea</taxon>
        <taxon>Rhabditida</taxon>
        <taxon>Tylenchina</taxon>
        <taxon>Tylenchomorpha</taxon>
        <taxon>Aphelenchoidea</taxon>
        <taxon>Aphelenchoididae</taxon>
        <taxon>Bursaphelenchus</taxon>
    </lineage>
</organism>
<evidence type="ECO:0000313" key="1">
    <source>
        <dbReference type="EMBL" id="CAD5233472.1"/>
    </source>
</evidence>
<dbReference type="Proteomes" id="UP000095284">
    <property type="component" value="Unplaced"/>
</dbReference>
<dbReference type="OrthoDB" id="5892825at2759"/>
<reference evidence="5" key="1">
    <citation type="submission" date="2016-11" db="UniProtKB">
        <authorList>
            <consortium name="WormBaseParasite"/>
        </authorList>
    </citation>
    <scope>IDENTIFICATION</scope>
</reference>
<sequence length="345" mass="39587">MLKKIFRGKSTKKKKVEDVIEETIYWDNRVLDQDDVSNVDEEQNLIDAVHEAGKKIEPIFPSDIPSTTSNEIVIENDCSKADILKWHRERPSPGPKCYREYREAMRPLVPPILLGQFTDSTPITLPKPVDYLISWCDHQTCCGFIKNVEDATENVPLVMRFGGYWTDCAILSMFVGCTVRATAYLKVKALKQGAQWNPLVPLGSDIRTFLFAGTPYPSAFAWEWAVVSKPNIVRSLGIIKEDHSYETEEFRHLRAVIQDCEYGEELFACPEKWPLPDIREVPPPGTAVAINYVEITEPHTLFHSRDKILLFPNYMVEYAKTTDILDKTYLFGWIDLTMQPSRCYL</sequence>
<protein>
    <submittedName>
        <fullName evidence="1">(pine wood nematode) hypothetical protein</fullName>
    </submittedName>
</protein>
<dbReference type="EMBL" id="CAJFCV020000006">
    <property type="protein sequence ID" value="CAG9128612.1"/>
    <property type="molecule type" value="Genomic_DNA"/>
</dbReference>
<evidence type="ECO:0000313" key="4">
    <source>
        <dbReference type="Proteomes" id="UP000659654"/>
    </source>
</evidence>
<evidence type="ECO:0000313" key="2">
    <source>
        <dbReference type="EMBL" id="CAG9128612.1"/>
    </source>
</evidence>
<dbReference type="AlphaFoldDB" id="A0A1I7RWR7"/>